<dbReference type="EMBL" id="OVEO01000014">
    <property type="protein sequence ID" value="SPR00354.1"/>
    <property type="molecule type" value="Genomic_DNA"/>
</dbReference>
<evidence type="ECO:0000256" key="1">
    <source>
        <dbReference type="SAM" id="MobiDB-lite"/>
    </source>
</evidence>
<dbReference type="Proteomes" id="UP000290189">
    <property type="component" value="Unassembled WGS sequence"/>
</dbReference>
<evidence type="ECO:0000313" key="2">
    <source>
        <dbReference type="EMBL" id="SPR00354.1"/>
    </source>
</evidence>
<sequence length="332" mass="36156">MASDANVISALEGEVDRKANDVADNSVGTTKREERDDEVARAASDHRRRLANASRTNNVRSAPVRDWLVDGSDGEGHQWPEAHTSSDLPVVSDNNQGDEVEQEMLADKRSQLSVLASMFKDESILGGHVHPQDNAEDHWSNVVRYDPERQEDGHKDDDAPGASAHVDLSSAWTSLWSLEERSRKPVDALFSDSVTTPDKDEEADRHVPIRSRSSPAVLGKTGCGPEVFGSGISVPTHRIQPSAAGEVSGEQSPSCVRVQTEGQGAGRCWTCETLPRTGIVAVKFKSIPCCRIALREGLGSEDTPQRCLKHRFPASTRLRYRGSGALGTPQYI</sequence>
<organism evidence="2 3">
    <name type="scientific">Plasmodiophora brassicae</name>
    <name type="common">Clubroot disease agent</name>
    <dbReference type="NCBI Taxonomy" id="37360"/>
    <lineage>
        <taxon>Eukaryota</taxon>
        <taxon>Sar</taxon>
        <taxon>Rhizaria</taxon>
        <taxon>Endomyxa</taxon>
        <taxon>Phytomyxea</taxon>
        <taxon>Plasmodiophorida</taxon>
        <taxon>Plasmodiophoridae</taxon>
        <taxon>Plasmodiophora</taxon>
    </lineage>
</organism>
<name>A0A3P3YJM8_PLABS</name>
<reference evidence="2 3" key="1">
    <citation type="submission" date="2018-03" db="EMBL/GenBank/DDBJ databases">
        <authorList>
            <person name="Fogelqvist J."/>
        </authorList>
    </citation>
    <scope>NUCLEOTIDE SEQUENCE [LARGE SCALE GENOMIC DNA]</scope>
</reference>
<evidence type="ECO:0000313" key="3">
    <source>
        <dbReference type="Proteomes" id="UP000290189"/>
    </source>
</evidence>
<gene>
    <name evidence="2" type="ORF">PLBR_LOCUS7569</name>
</gene>
<protein>
    <submittedName>
        <fullName evidence="2">Uncharacterized protein</fullName>
    </submittedName>
</protein>
<feature type="compositionally biased region" description="Basic and acidic residues" evidence="1">
    <location>
        <begin position="30"/>
        <end position="45"/>
    </location>
</feature>
<geneLocation type="mitochondrion" evidence="2"/>
<proteinExistence type="predicted"/>
<feature type="compositionally biased region" description="Polar residues" evidence="1">
    <location>
        <begin position="83"/>
        <end position="95"/>
    </location>
</feature>
<dbReference type="AlphaFoldDB" id="A0A3P3YJM8"/>
<feature type="region of interest" description="Disordered" evidence="1">
    <location>
        <begin position="1"/>
        <end position="100"/>
    </location>
</feature>
<accession>A0A3P3YJM8</accession>
<keyword evidence="2" id="KW-0496">Mitochondrion</keyword>